<name>A0A7X5Y131_9SPHN</name>
<accession>A0A7X5Y131</accession>
<organism evidence="1 2">
    <name type="scientific">Sphingomonas trueperi</name>
    <dbReference type="NCBI Taxonomy" id="53317"/>
    <lineage>
        <taxon>Bacteria</taxon>
        <taxon>Pseudomonadati</taxon>
        <taxon>Pseudomonadota</taxon>
        <taxon>Alphaproteobacteria</taxon>
        <taxon>Sphingomonadales</taxon>
        <taxon>Sphingomonadaceae</taxon>
        <taxon>Sphingomonas</taxon>
    </lineage>
</organism>
<evidence type="ECO:0000313" key="2">
    <source>
        <dbReference type="Proteomes" id="UP000531251"/>
    </source>
</evidence>
<dbReference type="RefSeq" id="WP_164542674.1">
    <property type="nucleotide sequence ID" value="NZ_BAAADY010000011.1"/>
</dbReference>
<dbReference type="AlphaFoldDB" id="A0A7X5Y131"/>
<sequence>MLDVDLLTSGASLACTNIHCDARIGIAQESAAMLARALQGHRNLKGVTH</sequence>
<dbReference type="EMBL" id="JAATJB010000009">
    <property type="protein sequence ID" value="NJB98592.1"/>
    <property type="molecule type" value="Genomic_DNA"/>
</dbReference>
<dbReference type="Proteomes" id="UP000531251">
    <property type="component" value="Unassembled WGS sequence"/>
</dbReference>
<proteinExistence type="predicted"/>
<protein>
    <submittedName>
        <fullName evidence="1">Uncharacterized protein</fullName>
    </submittedName>
</protein>
<comment type="caution">
    <text evidence="1">The sequence shown here is derived from an EMBL/GenBank/DDBJ whole genome shotgun (WGS) entry which is preliminary data.</text>
</comment>
<keyword evidence="2" id="KW-1185">Reference proteome</keyword>
<evidence type="ECO:0000313" key="1">
    <source>
        <dbReference type="EMBL" id="NJB98592.1"/>
    </source>
</evidence>
<reference evidence="1 2" key="1">
    <citation type="submission" date="2020-03" db="EMBL/GenBank/DDBJ databases">
        <title>Genomic Encyclopedia of Type Strains, Phase IV (KMG-IV): sequencing the most valuable type-strain genomes for metagenomic binning, comparative biology and taxonomic classification.</title>
        <authorList>
            <person name="Goeker M."/>
        </authorList>
    </citation>
    <scope>NUCLEOTIDE SEQUENCE [LARGE SCALE GENOMIC DNA]</scope>
    <source>
        <strain evidence="1 2">DSM 7225</strain>
    </source>
</reference>
<gene>
    <name evidence="1" type="ORF">GGR89_002925</name>
</gene>